<dbReference type="GO" id="GO:0032957">
    <property type="term" value="P:inositol trisphosphate metabolic process"/>
    <property type="evidence" value="ECO:0007669"/>
    <property type="project" value="InterPro"/>
</dbReference>
<feature type="binding site" evidence="9">
    <location>
        <position position="69"/>
    </location>
    <ligand>
        <name>1D-myo-inositol 1,3,4-trisphosphate</name>
        <dbReference type="ChEBI" id="CHEBI:58414"/>
    </ligand>
</feature>
<evidence type="ECO:0000256" key="1">
    <source>
        <dbReference type="ARBA" id="ARBA00009601"/>
    </source>
</evidence>
<dbReference type="EMBL" id="JARAOO010000009">
    <property type="protein sequence ID" value="KAJ7956235.1"/>
    <property type="molecule type" value="Genomic_DNA"/>
</dbReference>
<evidence type="ECO:0000256" key="7">
    <source>
        <dbReference type="ARBA" id="ARBA00022840"/>
    </source>
</evidence>
<gene>
    <name evidence="12" type="ORF">O6P43_022709</name>
</gene>
<feature type="binding site" evidence="9">
    <location>
        <position position="104"/>
    </location>
    <ligand>
        <name>ATP</name>
        <dbReference type="ChEBI" id="CHEBI:30616"/>
    </ligand>
</feature>
<evidence type="ECO:0000256" key="6">
    <source>
        <dbReference type="ARBA" id="ARBA00022777"/>
    </source>
</evidence>
<feature type="binding site" evidence="10">
    <location>
        <position position="300"/>
    </location>
    <ligand>
        <name>Mg(2+)</name>
        <dbReference type="ChEBI" id="CHEBI:18420"/>
        <label>1</label>
    </ligand>
</feature>
<dbReference type="Proteomes" id="UP001163823">
    <property type="component" value="Chromosome 9"/>
</dbReference>
<dbReference type="GO" id="GO:0052726">
    <property type="term" value="F:inositol-1,3,4-trisphosphate 5-kinase activity"/>
    <property type="evidence" value="ECO:0007669"/>
    <property type="project" value="InterPro"/>
</dbReference>
<keyword evidence="8 10" id="KW-0460">Magnesium</keyword>
<dbReference type="InterPro" id="IPR011761">
    <property type="entry name" value="ATP-grasp"/>
</dbReference>
<keyword evidence="5 9" id="KW-0547">Nucleotide-binding</keyword>
<dbReference type="PANTHER" id="PTHR14217">
    <property type="entry name" value="INOSITOL-TETRAKISPHOSPHATE 1-KINASE"/>
    <property type="match status" value="1"/>
</dbReference>
<evidence type="ECO:0000313" key="12">
    <source>
        <dbReference type="EMBL" id="KAJ7956235.1"/>
    </source>
</evidence>
<dbReference type="GO" id="GO:0000287">
    <property type="term" value="F:magnesium ion binding"/>
    <property type="evidence" value="ECO:0007669"/>
    <property type="project" value="InterPro"/>
</dbReference>
<evidence type="ECO:0000259" key="11">
    <source>
        <dbReference type="PROSITE" id="PS50975"/>
    </source>
</evidence>
<feature type="binding site" evidence="9">
    <location>
        <position position="306"/>
    </location>
    <ligand>
        <name>1D-myo-inositol 1,3,4-trisphosphate</name>
        <dbReference type="ChEBI" id="CHEBI:58414"/>
    </ligand>
</feature>
<evidence type="ECO:0000313" key="13">
    <source>
        <dbReference type="Proteomes" id="UP001163823"/>
    </source>
</evidence>
<dbReference type="AlphaFoldDB" id="A0AAD7PIS1"/>
<comment type="similarity">
    <text evidence="1">Belongs to the ITPK1 family.</text>
</comment>
<name>A0AAD7PIS1_QUISA</name>
<evidence type="ECO:0000256" key="10">
    <source>
        <dbReference type="PIRSR" id="PIRSR038186-2"/>
    </source>
</evidence>
<comment type="cofactor">
    <cofactor evidence="10">
        <name>Mg(2+)</name>
        <dbReference type="ChEBI" id="CHEBI:18420"/>
    </cofactor>
    <text evidence="10">Binds 2 magnesium ions per subunit.</text>
</comment>
<feature type="binding site" evidence="10">
    <location>
        <position position="302"/>
    </location>
    <ligand>
        <name>Mg(2+)</name>
        <dbReference type="ChEBI" id="CHEBI:18420"/>
        <label>2</label>
    </ligand>
</feature>
<comment type="subunit">
    <text evidence="2">Monomer.</text>
</comment>
<feature type="binding site" evidence="10">
    <location>
        <position position="285"/>
    </location>
    <ligand>
        <name>Mg(2+)</name>
        <dbReference type="ChEBI" id="CHEBI:18420"/>
        <label>1</label>
    </ligand>
</feature>
<dbReference type="GO" id="GO:0005524">
    <property type="term" value="F:ATP binding"/>
    <property type="evidence" value="ECO:0007669"/>
    <property type="project" value="UniProtKB-UniRule"/>
</dbReference>
<keyword evidence="4 10" id="KW-0479">Metal-binding</keyword>
<proteinExistence type="inferred from homology"/>
<dbReference type="Gene3D" id="3.30.470.20">
    <property type="entry name" value="ATP-grasp fold, B domain"/>
    <property type="match status" value="1"/>
</dbReference>
<dbReference type="KEGG" id="qsa:O6P43_022709"/>
<feature type="binding site" evidence="9">
    <location>
        <position position="213"/>
    </location>
    <ligand>
        <name>ATP</name>
        <dbReference type="ChEBI" id="CHEBI:30616"/>
    </ligand>
</feature>
<evidence type="ECO:0000256" key="8">
    <source>
        <dbReference type="ARBA" id="ARBA00022842"/>
    </source>
</evidence>
<dbReference type="GO" id="GO:0052725">
    <property type="term" value="F:inositol-1,3,4-trisphosphate 6-kinase activity"/>
    <property type="evidence" value="ECO:0007669"/>
    <property type="project" value="InterPro"/>
</dbReference>
<dbReference type="GO" id="GO:0047325">
    <property type="term" value="F:inositol-3,4,5,6-tetrakisphosphate 1-kinase activity"/>
    <property type="evidence" value="ECO:0007669"/>
    <property type="project" value="InterPro"/>
</dbReference>
<dbReference type="GO" id="GO:0005737">
    <property type="term" value="C:cytoplasm"/>
    <property type="evidence" value="ECO:0007669"/>
    <property type="project" value="TreeGrafter"/>
</dbReference>
<dbReference type="PROSITE" id="PS50975">
    <property type="entry name" value="ATP_GRASP"/>
    <property type="match status" value="1"/>
</dbReference>
<feature type="binding site" evidence="9">
    <location>
        <position position="28"/>
    </location>
    <ligand>
        <name>1D-myo-inositol 1,3,4-trisphosphate</name>
        <dbReference type="ChEBI" id="CHEBI:58414"/>
    </ligand>
</feature>
<dbReference type="InterPro" id="IPR008656">
    <property type="entry name" value="Inositol_tetrakis-P_1-kinase"/>
</dbReference>
<organism evidence="12 13">
    <name type="scientific">Quillaja saponaria</name>
    <name type="common">Soap bark tree</name>
    <dbReference type="NCBI Taxonomy" id="32244"/>
    <lineage>
        <taxon>Eukaryota</taxon>
        <taxon>Viridiplantae</taxon>
        <taxon>Streptophyta</taxon>
        <taxon>Embryophyta</taxon>
        <taxon>Tracheophyta</taxon>
        <taxon>Spermatophyta</taxon>
        <taxon>Magnoliopsida</taxon>
        <taxon>eudicotyledons</taxon>
        <taxon>Gunneridae</taxon>
        <taxon>Pentapetalae</taxon>
        <taxon>rosids</taxon>
        <taxon>fabids</taxon>
        <taxon>Fabales</taxon>
        <taxon>Quillajaceae</taxon>
        <taxon>Quillaja</taxon>
    </lineage>
</organism>
<keyword evidence="13" id="KW-1185">Reference proteome</keyword>
<feature type="binding site" evidence="9">
    <location>
        <position position="302"/>
    </location>
    <ligand>
        <name>1D-myo-inositol 1,3,4-trisphosphate</name>
        <dbReference type="ChEBI" id="CHEBI:58414"/>
    </ligand>
</feature>
<evidence type="ECO:0000256" key="5">
    <source>
        <dbReference type="ARBA" id="ARBA00022741"/>
    </source>
</evidence>
<sequence length="331" mass="37532">ISRLPNAGTMTEITPQSYRVGYALSPKKVQSFIKESFIDYAKQRGIDLIRIEPSKPLIEQGPFDCVMHKLYNEEWKKQLNEFSAKHPEVVIVDPLEMIERIHNRISMLDMVSQVKISLDSVSFGIPKQVVFHESKALTGENADQELDLKFPLIAKPLLANGSLKSHEMCLVFDEAGLKTLSAPIVLQEFVNHGGVIFKVYVAGQHSDCVKRESLPDISEEKLKTLGGTLPFSQISNLAVQEHGNEEEDNSGISNIREAEMPPLSFITDLSRALRQATGLNLFNFDLIRDANDRNKYYVIDINYFPGYEKIPSYMILFTGFLWDIVHEKKSR</sequence>
<feature type="binding site" evidence="9">
    <location>
        <position position="198"/>
    </location>
    <ligand>
        <name>1D-myo-inositol 1,3,4-trisphosphate</name>
        <dbReference type="ChEBI" id="CHEBI:58414"/>
    </ligand>
</feature>
<feature type="binding site" evidence="9">
    <location>
        <position position="155"/>
    </location>
    <ligand>
        <name>ATP</name>
        <dbReference type="ChEBI" id="CHEBI:30616"/>
    </ligand>
</feature>
<keyword evidence="3" id="KW-0808">Transferase</keyword>
<dbReference type="InterPro" id="IPR041429">
    <property type="entry name" value="ITPK1_N"/>
</dbReference>
<keyword evidence="7 9" id="KW-0067">ATP-binding</keyword>
<dbReference type="PIRSF" id="PIRSF038186">
    <property type="entry name" value="ITPK"/>
    <property type="match status" value="1"/>
</dbReference>
<accession>A0AAD7PIS1</accession>
<comment type="caution">
    <text evidence="12">The sequence shown here is derived from an EMBL/GenBank/DDBJ whole genome shotgun (WGS) entry which is preliminary data.</text>
</comment>
<feature type="binding site" evidence="10">
    <location>
        <position position="300"/>
    </location>
    <ligand>
        <name>Mg(2+)</name>
        <dbReference type="ChEBI" id="CHEBI:18420"/>
        <label>2</label>
    </ligand>
</feature>
<dbReference type="PANTHER" id="PTHR14217:SF40">
    <property type="entry name" value="INOSITOL-TETRAKISPHOSPHATE 1-KINASE 2"/>
    <property type="match status" value="1"/>
</dbReference>
<reference evidence="12" key="1">
    <citation type="journal article" date="2023" name="Science">
        <title>Elucidation of the pathway for biosynthesis of saponin adjuvants from the soapbark tree.</title>
        <authorList>
            <person name="Reed J."/>
            <person name="Orme A."/>
            <person name="El-Demerdash A."/>
            <person name="Owen C."/>
            <person name="Martin L.B.B."/>
            <person name="Misra R.C."/>
            <person name="Kikuchi S."/>
            <person name="Rejzek M."/>
            <person name="Martin A.C."/>
            <person name="Harkess A."/>
            <person name="Leebens-Mack J."/>
            <person name="Louveau T."/>
            <person name="Stephenson M.J."/>
            <person name="Osbourn A."/>
        </authorList>
    </citation>
    <scope>NUCLEOTIDE SEQUENCE</scope>
    <source>
        <strain evidence="12">S10</strain>
    </source>
</reference>
<keyword evidence="6" id="KW-0418">Kinase</keyword>
<feature type="binding site" evidence="9">
    <location>
        <position position="166"/>
    </location>
    <ligand>
        <name>1D-myo-inositol 1,3,4-trisphosphate</name>
        <dbReference type="ChEBI" id="CHEBI:58414"/>
    </ligand>
</feature>
<dbReference type="SUPFAM" id="SSF56059">
    <property type="entry name" value="Glutathione synthetase ATP-binding domain-like"/>
    <property type="match status" value="1"/>
</dbReference>
<feature type="non-terminal residue" evidence="12">
    <location>
        <position position="1"/>
    </location>
</feature>
<feature type="domain" description="ATP-grasp" evidence="11">
    <location>
        <begin position="115"/>
        <end position="331"/>
    </location>
</feature>
<dbReference type="Pfam" id="PF05770">
    <property type="entry name" value="Ins134_P3_kin"/>
    <property type="match status" value="1"/>
</dbReference>
<protein>
    <submittedName>
        <fullName evidence="12">Inositol-tetrakisphosphate 1-kinase 1</fullName>
    </submittedName>
</protein>
<dbReference type="InterPro" id="IPR040464">
    <property type="entry name" value="InsP(3)kin_ATP-grasp"/>
</dbReference>
<evidence type="ECO:0000256" key="9">
    <source>
        <dbReference type="PIRSR" id="PIRSR038186-1"/>
    </source>
</evidence>
<feature type="binding site" evidence="9">
    <location>
        <begin position="187"/>
        <end position="198"/>
    </location>
    <ligand>
        <name>ATP</name>
        <dbReference type="ChEBI" id="CHEBI:30616"/>
    </ligand>
</feature>
<evidence type="ECO:0000256" key="4">
    <source>
        <dbReference type="ARBA" id="ARBA00022723"/>
    </source>
</evidence>
<dbReference type="Pfam" id="PF17927">
    <property type="entry name" value="Ins134_P3_kin_N"/>
    <property type="match status" value="1"/>
</dbReference>
<evidence type="ECO:0000256" key="2">
    <source>
        <dbReference type="ARBA" id="ARBA00011245"/>
    </source>
</evidence>
<evidence type="ECO:0000256" key="3">
    <source>
        <dbReference type="ARBA" id="ARBA00022679"/>
    </source>
</evidence>